<dbReference type="STRING" id="457427.SSOG_03998"/>
<dbReference type="InterPro" id="IPR001867">
    <property type="entry name" value="OmpR/PhoB-type_DNA-bd"/>
</dbReference>
<evidence type="ECO:0000256" key="7">
    <source>
        <dbReference type="SAM" id="MobiDB-lite"/>
    </source>
</evidence>
<reference evidence="9 10" key="1">
    <citation type="submission" date="2009-02" db="EMBL/GenBank/DDBJ databases">
        <title>Annotation of Streptomyces hygroscopicus strain ATCC 53653.</title>
        <authorList>
            <consortium name="The Broad Institute Genome Sequencing Platform"/>
            <consortium name="Broad Institute Microbial Sequencing Center"/>
            <person name="Fischbach M."/>
            <person name="Godfrey P."/>
            <person name="Ward D."/>
            <person name="Young S."/>
            <person name="Zeng Q."/>
            <person name="Koehrsen M."/>
            <person name="Alvarado L."/>
            <person name="Berlin A.M."/>
            <person name="Bochicchio J."/>
            <person name="Borenstein D."/>
            <person name="Chapman S.B."/>
            <person name="Chen Z."/>
            <person name="Engels R."/>
            <person name="Freedman E."/>
            <person name="Gellesch M."/>
            <person name="Goldberg J."/>
            <person name="Griggs A."/>
            <person name="Gujja S."/>
            <person name="Heilman E.R."/>
            <person name="Heiman D.I."/>
            <person name="Hepburn T.A."/>
            <person name="Howarth C."/>
            <person name="Jen D."/>
            <person name="Larson L."/>
            <person name="Lewis B."/>
            <person name="Mehta T."/>
            <person name="Park D."/>
            <person name="Pearson M."/>
            <person name="Richards J."/>
            <person name="Roberts A."/>
            <person name="Saif S."/>
            <person name="Shea T.D."/>
            <person name="Shenoy N."/>
            <person name="Sisk P."/>
            <person name="Stolte C."/>
            <person name="Sykes S.N."/>
            <person name="Thomson T."/>
            <person name="Walk T."/>
            <person name="White J."/>
            <person name="Yandava C."/>
            <person name="Straight P."/>
            <person name="Clardy J."/>
            <person name="Hung D."/>
            <person name="Kolter R."/>
            <person name="Mekalanos J."/>
            <person name="Walker S."/>
            <person name="Walsh C.T."/>
            <person name="Wieland-Brown L.C."/>
            <person name="Haas B."/>
            <person name="Nusbaum C."/>
            <person name="Birren B."/>
        </authorList>
    </citation>
    <scope>NUCLEOTIDE SEQUENCE [LARGE SCALE GENOMIC DNA]</scope>
    <source>
        <strain evidence="9 10">ATCC 53653</strain>
    </source>
</reference>
<evidence type="ECO:0000259" key="8">
    <source>
        <dbReference type="PROSITE" id="PS51755"/>
    </source>
</evidence>
<protein>
    <submittedName>
        <fullName evidence="9">AfsR/DnrI/RedD family transcriptional regulator</fullName>
    </submittedName>
</protein>
<evidence type="ECO:0000313" key="10">
    <source>
        <dbReference type="Proteomes" id="UP000003963"/>
    </source>
</evidence>
<evidence type="ECO:0000256" key="2">
    <source>
        <dbReference type="ARBA" id="ARBA00023012"/>
    </source>
</evidence>
<dbReference type="InterPro" id="IPR016032">
    <property type="entry name" value="Sig_transdc_resp-reg_C-effctor"/>
</dbReference>
<dbReference type="SMART" id="SM01043">
    <property type="entry name" value="BTAD"/>
    <property type="match status" value="1"/>
</dbReference>
<proteinExistence type="inferred from homology"/>
<dbReference type="AlphaFoldDB" id="D9WU49"/>
<dbReference type="InterPro" id="IPR011990">
    <property type="entry name" value="TPR-like_helical_dom_sf"/>
</dbReference>
<dbReference type="Gene3D" id="1.25.40.10">
    <property type="entry name" value="Tetratricopeptide repeat domain"/>
    <property type="match status" value="1"/>
</dbReference>
<accession>D9WU49</accession>
<evidence type="ECO:0000256" key="3">
    <source>
        <dbReference type="ARBA" id="ARBA00023015"/>
    </source>
</evidence>
<dbReference type="SMART" id="SM00862">
    <property type="entry name" value="Trans_reg_C"/>
    <property type="match status" value="1"/>
</dbReference>
<dbReference type="HOGENOM" id="CLU_933573_0_0_11"/>
<feature type="DNA-binding region" description="OmpR/PhoB-type" evidence="6">
    <location>
        <begin position="36"/>
        <end position="138"/>
    </location>
</feature>
<dbReference type="InterPro" id="IPR005158">
    <property type="entry name" value="BTAD"/>
</dbReference>
<dbReference type="Pfam" id="PF03704">
    <property type="entry name" value="BTAD"/>
    <property type="match status" value="1"/>
</dbReference>
<dbReference type="PANTHER" id="PTHR35807">
    <property type="entry name" value="TRANSCRIPTIONAL REGULATOR REDD-RELATED"/>
    <property type="match status" value="1"/>
</dbReference>
<dbReference type="PROSITE" id="PS51755">
    <property type="entry name" value="OMPR_PHOB"/>
    <property type="match status" value="1"/>
</dbReference>
<dbReference type="PANTHER" id="PTHR35807:SF1">
    <property type="entry name" value="TRANSCRIPTIONAL REGULATOR REDD"/>
    <property type="match status" value="1"/>
</dbReference>
<keyword evidence="5" id="KW-0804">Transcription</keyword>
<dbReference type="GO" id="GO:0003677">
    <property type="term" value="F:DNA binding"/>
    <property type="evidence" value="ECO:0007669"/>
    <property type="project" value="UniProtKB-UniRule"/>
</dbReference>
<evidence type="ECO:0000256" key="5">
    <source>
        <dbReference type="ARBA" id="ARBA00023163"/>
    </source>
</evidence>
<dbReference type="Gene3D" id="1.10.10.10">
    <property type="entry name" value="Winged helix-like DNA-binding domain superfamily/Winged helix DNA-binding domain"/>
    <property type="match status" value="1"/>
</dbReference>
<dbReference type="GO" id="GO:0000160">
    <property type="term" value="P:phosphorelay signal transduction system"/>
    <property type="evidence" value="ECO:0007669"/>
    <property type="project" value="UniProtKB-KW"/>
</dbReference>
<dbReference type="GO" id="GO:0006355">
    <property type="term" value="P:regulation of DNA-templated transcription"/>
    <property type="evidence" value="ECO:0007669"/>
    <property type="project" value="InterPro"/>
</dbReference>
<evidence type="ECO:0000256" key="6">
    <source>
        <dbReference type="PROSITE-ProRule" id="PRU01091"/>
    </source>
</evidence>
<dbReference type="SUPFAM" id="SSF48452">
    <property type="entry name" value="TPR-like"/>
    <property type="match status" value="1"/>
</dbReference>
<feature type="region of interest" description="Disordered" evidence="7">
    <location>
        <begin position="251"/>
        <end position="298"/>
    </location>
</feature>
<keyword evidence="2" id="KW-0902">Two-component regulatory system</keyword>
<sequence>MAGREPSRDCRSFGRLCRPPHFPTVDRAGRPSSNTGGSTFMSTIRINLLGAFEAVADDGRPLVPTGKQRTLLAALAVRCGRPVSTDVLIDTLWDGDPPPSARTTLRGTVRRLRRTLGDTGANEAYAVRSMPNGYRLALDADAVDLHLFRRLRAEAAGARDTGREPELLRRALGLWRGEALCDVESDALRGDLTAAVEEERVQTTQRLMELETHAGRYERVITAARRLIAEHPYARCSAEPCGRCFRAPVGGRPEATGDASGRSPGRALTDPRRPPARPGWPAPPDLLSSAPGAPRSRT</sequence>
<evidence type="ECO:0000256" key="1">
    <source>
        <dbReference type="ARBA" id="ARBA00005820"/>
    </source>
</evidence>
<organism evidence="9 10">
    <name type="scientific">Streptomyces himastatinicus ATCC 53653</name>
    <dbReference type="NCBI Taxonomy" id="457427"/>
    <lineage>
        <taxon>Bacteria</taxon>
        <taxon>Bacillati</taxon>
        <taxon>Actinomycetota</taxon>
        <taxon>Actinomycetes</taxon>
        <taxon>Kitasatosporales</taxon>
        <taxon>Streptomycetaceae</taxon>
        <taxon>Streptomyces</taxon>
        <taxon>Streptomyces violaceusniger group</taxon>
    </lineage>
</organism>
<dbReference type="SUPFAM" id="SSF46894">
    <property type="entry name" value="C-terminal effector domain of the bipartite response regulators"/>
    <property type="match status" value="1"/>
</dbReference>
<feature type="domain" description="OmpR/PhoB-type" evidence="8">
    <location>
        <begin position="36"/>
        <end position="138"/>
    </location>
</feature>
<keyword evidence="4 6" id="KW-0238">DNA-binding</keyword>
<dbReference type="Proteomes" id="UP000003963">
    <property type="component" value="Unassembled WGS sequence"/>
</dbReference>
<keyword evidence="3" id="KW-0805">Transcription regulation</keyword>
<dbReference type="Pfam" id="PF00486">
    <property type="entry name" value="Trans_reg_C"/>
    <property type="match status" value="1"/>
</dbReference>
<evidence type="ECO:0000256" key="4">
    <source>
        <dbReference type="ARBA" id="ARBA00023125"/>
    </source>
</evidence>
<dbReference type="InterPro" id="IPR051677">
    <property type="entry name" value="AfsR-DnrI-RedD_regulator"/>
</dbReference>
<name>D9WU49_9ACTN</name>
<dbReference type="EMBL" id="GG657754">
    <property type="protein sequence ID" value="EFL24284.1"/>
    <property type="molecule type" value="Genomic_DNA"/>
</dbReference>
<gene>
    <name evidence="9" type="ORF">SSOG_03998</name>
</gene>
<dbReference type="InterPro" id="IPR036388">
    <property type="entry name" value="WH-like_DNA-bd_sf"/>
</dbReference>
<keyword evidence="10" id="KW-1185">Reference proteome</keyword>
<evidence type="ECO:0000313" key="9">
    <source>
        <dbReference type="EMBL" id="EFL24284.1"/>
    </source>
</evidence>
<comment type="similarity">
    <text evidence="1">Belongs to the AfsR/DnrI/RedD regulatory family.</text>
</comment>